<feature type="compositionally biased region" description="Low complexity" evidence="15">
    <location>
        <begin position="772"/>
        <end position="798"/>
    </location>
</feature>
<dbReference type="GO" id="GO:0003684">
    <property type="term" value="F:damaged DNA binding"/>
    <property type="evidence" value="ECO:0007669"/>
    <property type="project" value="UniProtKB-UniRule"/>
</dbReference>
<dbReference type="AlphaFoldDB" id="A0A0H5QHS7"/>
<dbReference type="Gene3D" id="3.40.1170.60">
    <property type="match status" value="1"/>
</dbReference>
<feature type="compositionally biased region" description="Basic and acidic residues" evidence="15">
    <location>
        <begin position="801"/>
        <end position="812"/>
    </location>
</feature>
<keyword evidence="9 14" id="KW-0460">Magnesium</keyword>
<evidence type="ECO:0000256" key="8">
    <source>
        <dbReference type="ARBA" id="ARBA00022763"/>
    </source>
</evidence>
<organism evidence="18">
    <name type="scientific">Spongospora subterranea</name>
    <dbReference type="NCBI Taxonomy" id="70186"/>
    <lineage>
        <taxon>Eukaryota</taxon>
        <taxon>Sar</taxon>
        <taxon>Rhizaria</taxon>
        <taxon>Endomyxa</taxon>
        <taxon>Phytomyxea</taxon>
        <taxon>Plasmodiophorida</taxon>
        <taxon>Plasmodiophoridae</taxon>
        <taxon>Spongospora</taxon>
    </lineage>
</organism>
<dbReference type="GO" id="GO:0042276">
    <property type="term" value="P:error-prone translesion synthesis"/>
    <property type="evidence" value="ECO:0007669"/>
    <property type="project" value="InterPro"/>
</dbReference>
<dbReference type="GO" id="GO:0005634">
    <property type="term" value="C:nucleus"/>
    <property type="evidence" value="ECO:0007669"/>
    <property type="project" value="UniProtKB-SubCell"/>
</dbReference>
<protein>
    <recommendedName>
        <fullName evidence="3 13">DNA repair protein REV1</fullName>
        <ecNumber evidence="13">2.7.7.-</ecNumber>
    </recommendedName>
</protein>
<sequence length="888" mass="99808">MSNQDGDDLDLSMSGYMSRKRAKLGSQFENRGVVSTLFSNINIFVNGRTTPSQRTLWELVTEYGGSFSLTMCPEVTHVVATGIANTKIDTFRKSRVRVVRPDWIIECITQSKLISWVDYTVPELITPDQPNINQFLTQYSQVQGQSVDSSSSDKTPSIAAVLSDVEPPGERVPPLFIEPPYDQFEEDDSHDHLDLGQSTLSTALNRSTISPEEKLMNRIGDHRFDKTPYKNSSLPSFTLTDPDFVANYFSQSRLHFIGSWKEKFECSLVHELLQLKPLYSMAKGDRGHILHIDMDCFFASISIRDRPDLKDKPVAVSHSKSGTGEVSTCNYVARSFGVRSGMWMKEALRLCPNLQVVKFEFDKYSQASETIYEIFYGITHTVQVLSCDEALLEIPKSANPIQIGEQIRAEIFLATGCTASVGIGDSILFARLATREAKPNGIRRITESESMNYLLKLENIRDLPGLGPNTQMALREKLQITTIHELRLAAKPELQRVLGSALGLSLYEFCRGIDKRTLNSNYKVRNQMGAEIGWGVRFFVQDQFDHFLMGLCSEVCSRLSMANRFASTISLKIKQRCAHAPVYPKKFLGHGECDSLSKSTTATPPTRDPAILRSYCHTLLNMINVPLEQIRAVGLYISRLESVSFSLNTINNYFDRSTTVQPTSEQGKREAVPEKIDAKVLPEPPKLLAGWDLGVFMELPEDIRQELLEQNAEEASKTVTTATSEPKTPTTTSTEADQQSWKEFAFDVNNIDINVLHELPPDIRMEVQFAMKSQRQSRQSTSPAAASSSAIEKISSTSVKANDRVKTEHNQKAKTLQELKRTTLQQDDAAISCLLSLMLDNEYNQVEMTLLLWRKNCKNKEAFNLALELIQEQAQTDLGGHFKIRPIQ</sequence>
<evidence type="ECO:0000256" key="11">
    <source>
        <dbReference type="ARBA" id="ARBA00023204"/>
    </source>
</evidence>
<dbReference type="Gene3D" id="1.10.150.20">
    <property type="entry name" value="5' to 3' exonuclease, C-terminal subdomain"/>
    <property type="match status" value="1"/>
</dbReference>
<comment type="cofactor">
    <cofactor evidence="14">
        <name>Mg(2+)</name>
        <dbReference type="ChEBI" id="CHEBI:18420"/>
    </cofactor>
    <text evidence="14">Binds 2 magnesium ions.</text>
</comment>
<accession>A0A0H5QHS7</accession>
<proteinExistence type="inferred from homology"/>
<dbReference type="PANTHER" id="PTHR45990:SF1">
    <property type="entry name" value="DNA REPAIR PROTEIN REV1"/>
    <property type="match status" value="1"/>
</dbReference>
<keyword evidence="6 13" id="KW-0548">Nucleotidyltransferase</keyword>
<feature type="domain" description="UmuC" evidence="17">
    <location>
        <begin position="289"/>
        <end position="467"/>
    </location>
</feature>
<evidence type="ECO:0000256" key="7">
    <source>
        <dbReference type="ARBA" id="ARBA00022723"/>
    </source>
</evidence>
<keyword evidence="11 13" id="KW-0234">DNA repair</keyword>
<keyword evidence="8 13" id="KW-0227">DNA damage</keyword>
<keyword evidence="12 13" id="KW-0539">Nucleus</keyword>
<dbReference type="Gene3D" id="3.40.50.10190">
    <property type="entry name" value="BRCT domain"/>
    <property type="match status" value="1"/>
</dbReference>
<evidence type="ECO:0000256" key="13">
    <source>
        <dbReference type="PIRNR" id="PIRNR036573"/>
    </source>
</evidence>
<evidence type="ECO:0000256" key="14">
    <source>
        <dbReference type="PIRSR" id="PIRSR036573-2"/>
    </source>
</evidence>
<dbReference type="GO" id="GO:0046872">
    <property type="term" value="F:metal ion binding"/>
    <property type="evidence" value="ECO:0007669"/>
    <property type="project" value="UniProtKB-KW"/>
</dbReference>
<evidence type="ECO:0000256" key="10">
    <source>
        <dbReference type="ARBA" id="ARBA00023125"/>
    </source>
</evidence>
<dbReference type="InterPro" id="IPR025527">
    <property type="entry name" value="HUWE1/Rev1_UBM"/>
</dbReference>
<dbReference type="PROSITE" id="PS50173">
    <property type="entry name" value="UMUC"/>
    <property type="match status" value="1"/>
</dbReference>
<dbReference type="FunFam" id="3.30.1490.100:FF:000001">
    <property type="entry name" value="DNA repair protein REV1"/>
    <property type="match status" value="1"/>
</dbReference>
<keyword evidence="5 13" id="KW-0808">Transferase</keyword>
<dbReference type="PIRSF" id="PIRSF036573">
    <property type="entry name" value="REV1"/>
    <property type="match status" value="1"/>
</dbReference>
<dbReference type="Gene3D" id="3.30.70.270">
    <property type="match status" value="1"/>
</dbReference>
<evidence type="ECO:0000256" key="4">
    <source>
        <dbReference type="ARBA" id="ARBA00022634"/>
    </source>
</evidence>
<dbReference type="InterPro" id="IPR043128">
    <property type="entry name" value="Rev_trsase/Diguanyl_cyclase"/>
</dbReference>
<dbReference type="PROSITE" id="PS50172">
    <property type="entry name" value="BRCT"/>
    <property type="match status" value="1"/>
</dbReference>
<dbReference type="GO" id="GO:0006281">
    <property type="term" value="P:DNA repair"/>
    <property type="evidence" value="ECO:0007669"/>
    <property type="project" value="UniProtKB-KW"/>
</dbReference>
<feature type="domain" description="BRCT" evidence="16">
    <location>
        <begin position="33"/>
        <end position="121"/>
    </location>
</feature>
<feature type="binding site" evidence="14">
    <location>
        <position position="293"/>
    </location>
    <ligand>
        <name>Mg(2+)</name>
        <dbReference type="ChEBI" id="CHEBI:18420"/>
        <label>1</label>
    </ligand>
</feature>
<feature type="region of interest" description="Disordered" evidence="15">
    <location>
        <begin position="771"/>
        <end position="812"/>
    </location>
</feature>
<dbReference type="InterPro" id="IPR043502">
    <property type="entry name" value="DNA/RNA_pol_sf"/>
</dbReference>
<evidence type="ECO:0000259" key="17">
    <source>
        <dbReference type="PROSITE" id="PS50173"/>
    </source>
</evidence>
<dbReference type="InterPro" id="IPR036420">
    <property type="entry name" value="BRCT_dom_sf"/>
</dbReference>
<evidence type="ECO:0000256" key="12">
    <source>
        <dbReference type="ARBA" id="ARBA00023242"/>
    </source>
</evidence>
<dbReference type="Gene3D" id="3.30.1490.100">
    <property type="entry name" value="DNA polymerase, Y-family, little finger domain"/>
    <property type="match status" value="1"/>
</dbReference>
<dbReference type="PANTHER" id="PTHR45990">
    <property type="entry name" value="DNA REPAIR PROTEIN REV1"/>
    <property type="match status" value="1"/>
</dbReference>
<feature type="region of interest" description="Disordered" evidence="15">
    <location>
        <begin position="713"/>
        <end position="738"/>
    </location>
</feature>
<evidence type="ECO:0000256" key="2">
    <source>
        <dbReference type="ARBA" id="ARBA00010945"/>
    </source>
</evidence>
<dbReference type="InterPro" id="IPR017961">
    <property type="entry name" value="DNA_pol_Y-fam_little_finger"/>
</dbReference>
<dbReference type="GO" id="GO:0017125">
    <property type="term" value="F:deoxycytidyl transferase activity"/>
    <property type="evidence" value="ECO:0007669"/>
    <property type="project" value="TreeGrafter"/>
</dbReference>
<dbReference type="GO" id="GO:0070987">
    <property type="term" value="P:error-free translesion synthesis"/>
    <property type="evidence" value="ECO:0007669"/>
    <property type="project" value="TreeGrafter"/>
</dbReference>
<evidence type="ECO:0000259" key="16">
    <source>
        <dbReference type="PROSITE" id="PS50172"/>
    </source>
</evidence>
<dbReference type="GO" id="GO:0003887">
    <property type="term" value="F:DNA-directed DNA polymerase activity"/>
    <property type="evidence" value="ECO:0007669"/>
    <property type="project" value="InterPro"/>
</dbReference>
<dbReference type="InterPro" id="IPR012112">
    <property type="entry name" value="REV1"/>
</dbReference>
<comment type="subcellular location">
    <subcellularLocation>
        <location evidence="1 13">Nucleus</location>
    </subcellularLocation>
</comment>
<feature type="compositionally biased region" description="Low complexity" evidence="15">
    <location>
        <begin position="717"/>
        <end position="736"/>
    </location>
</feature>
<dbReference type="Gene3D" id="6.10.250.1490">
    <property type="match status" value="1"/>
</dbReference>
<dbReference type="SUPFAM" id="SSF52113">
    <property type="entry name" value="BRCT domain"/>
    <property type="match status" value="1"/>
</dbReference>
<dbReference type="Pfam" id="PF21999">
    <property type="entry name" value="IMS_HHH_1"/>
    <property type="match status" value="1"/>
</dbReference>
<name>A0A0H5QHS7_9EUKA</name>
<dbReference type="InterPro" id="IPR036775">
    <property type="entry name" value="DNA_pol_Y-fam_lit_finger_sf"/>
</dbReference>
<dbReference type="SMART" id="SM00292">
    <property type="entry name" value="BRCT"/>
    <property type="match status" value="1"/>
</dbReference>
<evidence type="ECO:0000256" key="1">
    <source>
        <dbReference type="ARBA" id="ARBA00004123"/>
    </source>
</evidence>
<comment type="similarity">
    <text evidence="2 13">Belongs to the DNA polymerase type-Y family.</text>
</comment>
<dbReference type="InterPro" id="IPR001126">
    <property type="entry name" value="UmuC"/>
</dbReference>
<keyword evidence="10 13" id="KW-0238">DNA-binding</keyword>
<evidence type="ECO:0000256" key="15">
    <source>
        <dbReference type="SAM" id="MobiDB-lite"/>
    </source>
</evidence>
<dbReference type="SUPFAM" id="SSF100879">
    <property type="entry name" value="Lesion bypass DNA polymerase (Y-family), little finger domain"/>
    <property type="match status" value="1"/>
</dbReference>
<keyword evidence="7 14" id="KW-0479">Metal-binding</keyword>
<evidence type="ECO:0000313" key="18">
    <source>
        <dbReference type="EMBL" id="CRZ01207.1"/>
    </source>
</evidence>
<dbReference type="InterPro" id="IPR053848">
    <property type="entry name" value="IMS_HHH_1"/>
</dbReference>
<dbReference type="InterPro" id="IPR001357">
    <property type="entry name" value="BRCT_dom"/>
</dbReference>
<evidence type="ECO:0000256" key="6">
    <source>
        <dbReference type="ARBA" id="ARBA00022695"/>
    </source>
</evidence>
<evidence type="ECO:0000256" key="5">
    <source>
        <dbReference type="ARBA" id="ARBA00022679"/>
    </source>
</evidence>
<feature type="binding site" evidence="14">
    <location>
        <position position="389"/>
    </location>
    <ligand>
        <name>Mg(2+)</name>
        <dbReference type="ChEBI" id="CHEBI:18420"/>
        <label>1</label>
    </ligand>
</feature>
<keyword evidence="4 13" id="KW-0237">DNA synthesis</keyword>
<dbReference type="FunFam" id="3.40.1170.60:FF:000003">
    <property type="entry name" value="DNA polymerase eta"/>
    <property type="match status" value="1"/>
</dbReference>
<dbReference type="SUPFAM" id="SSF56672">
    <property type="entry name" value="DNA/RNA polymerases"/>
    <property type="match status" value="1"/>
</dbReference>
<reference evidence="18" key="1">
    <citation type="submission" date="2015-04" db="EMBL/GenBank/DDBJ databases">
        <title>The genome sequence of the plant pathogenic Rhizarian Plasmodiophora brassicae reveals insights in its biotrophic life cycle and the origin of chitin synthesis.</title>
        <authorList>
            <person name="Schwelm A."/>
            <person name="Fogelqvist J."/>
            <person name="Knaust A."/>
            <person name="Julke S."/>
            <person name="Lilja T."/>
            <person name="Dhandapani V."/>
            <person name="Bonilla-Rosso G."/>
            <person name="Karlsson M."/>
            <person name="Shevchenko A."/>
            <person name="Choi S.R."/>
            <person name="Kim H.G."/>
            <person name="Park J.Y."/>
            <person name="Lim Y.P."/>
            <person name="Ludwig-Muller J."/>
            <person name="Dixelius C."/>
        </authorList>
    </citation>
    <scope>NUCLEOTIDE SEQUENCE</scope>
    <source>
        <tissue evidence="18">Potato root galls</tissue>
    </source>
</reference>
<feature type="binding site" evidence="14">
    <location>
        <position position="388"/>
    </location>
    <ligand>
        <name>Mg(2+)</name>
        <dbReference type="ChEBI" id="CHEBI:18420"/>
        <label>1</label>
    </ligand>
</feature>
<dbReference type="Pfam" id="PF14377">
    <property type="entry name" value="UBM"/>
    <property type="match status" value="2"/>
</dbReference>
<dbReference type="EMBL" id="HACM01000765">
    <property type="protein sequence ID" value="CRZ01207.1"/>
    <property type="molecule type" value="Transcribed_RNA"/>
</dbReference>
<comment type="function">
    <text evidence="13">Deoxycytidyl transferase involved in DNA repair. Transfers a dCMP residue from dCTP to the 3'-end of a DNA primer in a template-dependent reaction. May assist in the first step in the bypass of abasic lesions by the insertion of a nucleotide opposite the lesion. Required for normal induction of mutations by physical and chemical agents.</text>
</comment>
<dbReference type="EC" id="2.7.7.-" evidence="13"/>
<evidence type="ECO:0000256" key="3">
    <source>
        <dbReference type="ARBA" id="ARBA00020399"/>
    </source>
</evidence>
<dbReference type="Pfam" id="PF00817">
    <property type="entry name" value="IMS"/>
    <property type="match status" value="1"/>
</dbReference>
<dbReference type="Pfam" id="PF11799">
    <property type="entry name" value="IMS_C"/>
    <property type="match status" value="1"/>
</dbReference>
<dbReference type="Pfam" id="PF16589">
    <property type="entry name" value="BRCT_2"/>
    <property type="match status" value="1"/>
</dbReference>
<evidence type="ECO:0000256" key="9">
    <source>
        <dbReference type="ARBA" id="ARBA00022842"/>
    </source>
</evidence>